<dbReference type="SMART" id="SM00729">
    <property type="entry name" value="Elp3"/>
    <property type="match status" value="1"/>
</dbReference>
<dbReference type="eggNOG" id="COG0535">
    <property type="taxonomic scope" value="Bacteria"/>
</dbReference>
<dbReference type="CDD" id="cd01335">
    <property type="entry name" value="Radical_SAM"/>
    <property type="match status" value="1"/>
</dbReference>
<dbReference type="PIRSF" id="PIRSF037420">
    <property type="entry name" value="PQQ_syn_pqqE"/>
    <property type="match status" value="1"/>
</dbReference>
<dbReference type="GO" id="GO:0046872">
    <property type="term" value="F:metal ion binding"/>
    <property type="evidence" value="ECO:0007669"/>
    <property type="project" value="UniProtKB-KW"/>
</dbReference>
<organism evidence="8 9">
    <name type="scientific">Syntrophobacter fumaroxidans (strain DSM 10017 / MPOB)</name>
    <dbReference type="NCBI Taxonomy" id="335543"/>
    <lineage>
        <taxon>Bacteria</taxon>
        <taxon>Pseudomonadati</taxon>
        <taxon>Thermodesulfobacteriota</taxon>
        <taxon>Syntrophobacteria</taxon>
        <taxon>Syntrophobacterales</taxon>
        <taxon>Syntrophobacteraceae</taxon>
        <taxon>Syntrophobacter</taxon>
    </lineage>
</organism>
<protein>
    <submittedName>
        <fullName evidence="8">Radical SAM domain protein</fullName>
    </submittedName>
</protein>
<evidence type="ECO:0000259" key="7">
    <source>
        <dbReference type="PROSITE" id="PS51918"/>
    </source>
</evidence>
<keyword evidence="2" id="KW-0004">4Fe-4S</keyword>
<dbReference type="AlphaFoldDB" id="A0LKP8"/>
<dbReference type="Pfam" id="PF13186">
    <property type="entry name" value="SPASM"/>
    <property type="match status" value="1"/>
</dbReference>
<dbReference type="PANTHER" id="PTHR11228">
    <property type="entry name" value="RADICAL SAM DOMAIN PROTEIN"/>
    <property type="match status" value="1"/>
</dbReference>
<name>A0LKP8_SYNFM</name>
<dbReference type="HOGENOM" id="CLU_009273_4_2_7"/>
<keyword evidence="3" id="KW-0949">S-adenosyl-L-methionine</keyword>
<dbReference type="SFLD" id="SFLDS00029">
    <property type="entry name" value="Radical_SAM"/>
    <property type="match status" value="1"/>
</dbReference>
<keyword evidence="6" id="KW-0411">Iron-sulfur</keyword>
<dbReference type="SUPFAM" id="SSF102114">
    <property type="entry name" value="Radical SAM enzymes"/>
    <property type="match status" value="1"/>
</dbReference>
<accession>A0LKP8</accession>
<reference evidence="8 9" key="1">
    <citation type="submission" date="2006-10" db="EMBL/GenBank/DDBJ databases">
        <title>Complete sequence of Syntrophobacter fumaroxidans MPOB.</title>
        <authorList>
            <consortium name="US DOE Joint Genome Institute"/>
            <person name="Copeland A."/>
            <person name="Lucas S."/>
            <person name="Lapidus A."/>
            <person name="Barry K."/>
            <person name="Detter J.C."/>
            <person name="Glavina del Rio T."/>
            <person name="Hammon N."/>
            <person name="Israni S."/>
            <person name="Pitluck S."/>
            <person name="Goltsman E.G."/>
            <person name="Martinez M."/>
            <person name="Schmutz J."/>
            <person name="Larimer F."/>
            <person name="Land M."/>
            <person name="Hauser L."/>
            <person name="Kyrpides N."/>
            <person name="Kim E."/>
            <person name="Boone D.R."/>
            <person name="Brockman F."/>
            <person name="Culley D."/>
            <person name="Ferry J."/>
            <person name="Gunsalus R."/>
            <person name="McInerney M.J."/>
            <person name="Morrison M."/>
            <person name="Plugge C."/>
            <person name="Rohlin L."/>
            <person name="Scholten J."/>
            <person name="Sieber J."/>
            <person name="Stams A.J.M."/>
            <person name="Worm P."/>
            <person name="Henstra A.M."/>
            <person name="Richardson P."/>
        </authorList>
    </citation>
    <scope>NUCLEOTIDE SEQUENCE [LARGE SCALE GENOMIC DNA]</scope>
    <source>
        <strain evidence="9">DSM 10017 / MPOB</strain>
    </source>
</reference>
<dbReference type="Gene3D" id="3.20.20.70">
    <property type="entry name" value="Aldolase class I"/>
    <property type="match status" value="1"/>
</dbReference>
<evidence type="ECO:0000313" key="8">
    <source>
        <dbReference type="EMBL" id="ABK18000.1"/>
    </source>
</evidence>
<evidence type="ECO:0000256" key="2">
    <source>
        <dbReference type="ARBA" id="ARBA00022485"/>
    </source>
</evidence>
<evidence type="ECO:0000313" key="9">
    <source>
        <dbReference type="Proteomes" id="UP000001784"/>
    </source>
</evidence>
<dbReference type="GO" id="GO:0003824">
    <property type="term" value="F:catalytic activity"/>
    <property type="evidence" value="ECO:0007669"/>
    <property type="project" value="InterPro"/>
</dbReference>
<evidence type="ECO:0000256" key="1">
    <source>
        <dbReference type="ARBA" id="ARBA00001966"/>
    </source>
</evidence>
<dbReference type="InterPro" id="IPR023885">
    <property type="entry name" value="4Fe4S-binding_SPASM_dom"/>
</dbReference>
<dbReference type="InterPro" id="IPR017200">
    <property type="entry name" value="PqqE-like"/>
</dbReference>
<keyword evidence="5" id="KW-0408">Iron</keyword>
<gene>
    <name evidence="8" type="ordered locus">Sfum_2319</name>
</gene>
<dbReference type="SFLD" id="SFLDG01386">
    <property type="entry name" value="main_SPASM_domain-containing"/>
    <property type="match status" value="1"/>
</dbReference>
<dbReference type="InterPro" id="IPR058240">
    <property type="entry name" value="rSAM_sf"/>
</dbReference>
<dbReference type="NCBIfam" id="TIGR04085">
    <property type="entry name" value="rSAM_more_4Fe4S"/>
    <property type="match status" value="1"/>
</dbReference>
<comment type="cofactor">
    <cofactor evidence="1">
        <name>[4Fe-4S] cluster</name>
        <dbReference type="ChEBI" id="CHEBI:49883"/>
    </cofactor>
</comment>
<keyword evidence="4" id="KW-0479">Metal-binding</keyword>
<dbReference type="InterPro" id="IPR007197">
    <property type="entry name" value="rSAM"/>
</dbReference>
<dbReference type="Pfam" id="PF04055">
    <property type="entry name" value="Radical_SAM"/>
    <property type="match status" value="1"/>
</dbReference>
<dbReference type="EMBL" id="CP000478">
    <property type="protein sequence ID" value="ABK18000.1"/>
    <property type="molecule type" value="Genomic_DNA"/>
</dbReference>
<dbReference type="KEGG" id="sfu:Sfum_2319"/>
<evidence type="ECO:0000256" key="3">
    <source>
        <dbReference type="ARBA" id="ARBA00022691"/>
    </source>
</evidence>
<dbReference type="InterPro" id="IPR013785">
    <property type="entry name" value="Aldolase_TIM"/>
</dbReference>
<dbReference type="Proteomes" id="UP000001784">
    <property type="component" value="Chromosome"/>
</dbReference>
<dbReference type="PANTHER" id="PTHR11228:SF7">
    <property type="entry name" value="PQQA PEPTIDE CYCLASE"/>
    <property type="match status" value="1"/>
</dbReference>
<dbReference type="STRING" id="335543.Sfum_2319"/>
<evidence type="ECO:0000256" key="4">
    <source>
        <dbReference type="ARBA" id="ARBA00022723"/>
    </source>
</evidence>
<dbReference type="OrthoDB" id="9763993at2"/>
<feature type="domain" description="Radical SAM core" evidence="7">
    <location>
        <begin position="8"/>
        <end position="218"/>
    </location>
</feature>
<dbReference type="InParanoid" id="A0LKP8"/>
<dbReference type="SFLD" id="SFLDG01067">
    <property type="entry name" value="SPASM/twitch_domain_containing"/>
    <property type="match status" value="1"/>
</dbReference>
<evidence type="ECO:0000256" key="6">
    <source>
        <dbReference type="ARBA" id="ARBA00023014"/>
    </source>
</evidence>
<proteinExistence type="predicted"/>
<dbReference type="GO" id="GO:0051539">
    <property type="term" value="F:4 iron, 4 sulfur cluster binding"/>
    <property type="evidence" value="ECO:0007669"/>
    <property type="project" value="UniProtKB-KW"/>
</dbReference>
<dbReference type="RefSeq" id="WP_011699169.1">
    <property type="nucleotide sequence ID" value="NC_008554.1"/>
</dbReference>
<dbReference type="InterPro" id="IPR050377">
    <property type="entry name" value="Radical_SAM_PqqE_MftC-like"/>
</dbReference>
<dbReference type="PROSITE" id="PS51918">
    <property type="entry name" value="RADICAL_SAM"/>
    <property type="match status" value="1"/>
</dbReference>
<keyword evidence="9" id="KW-1185">Reference proteome</keyword>
<sequence>MDSNEAFDGFPLILGWELTLECNLRCGHCGAAAGIPRQRELSTDEALALCDQLPHLLVQEVDFTGGEPLLRPDWPLLAKRLRDQDITVRVVTNGTLLNERTIGLLKETGVEGVGVSIDGLGATHDAIRGRKGLYDGVMASVERTVAAGLPLTVITGVHPCNLHELAEMMYELLAVGVRNWRLQPILPLGRAVSGSIRFRLTERGYLEFGAFVRKWGPRARAEGMVMRTGDAFGYFTELDDGEPPWRGCPAGLISCGITSDGGIKGCLSLPDELIEGSVRERDLWDLWFNPESFAYNRKFSSVAPDSLCADCDRSDQCRGGCNAMSYANTGMFHNDSYCFYGIKTRWANGTEHPAFQSECC</sequence>
<dbReference type="InterPro" id="IPR006638">
    <property type="entry name" value="Elp3/MiaA/NifB-like_rSAM"/>
</dbReference>
<evidence type="ECO:0000256" key="5">
    <source>
        <dbReference type="ARBA" id="ARBA00023004"/>
    </source>
</evidence>